<evidence type="ECO:0000256" key="7">
    <source>
        <dbReference type="ARBA" id="ARBA00023136"/>
    </source>
</evidence>
<evidence type="ECO:0000313" key="10">
    <source>
        <dbReference type="Proteomes" id="UP000004816"/>
    </source>
</evidence>
<dbReference type="Pfam" id="PF04973">
    <property type="entry name" value="NMN_transporter"/>
    <property type="match status" value="1"/>
</dbReference>
<name>E5XS71_SEGRC</name>
<keyword evidence="6 8" id="KW-1133">Transmembrane helix</keyword>
<evidence type="ECO:0000256" key="6">
    <source>
        <dbReference type="ARBA" id="ARBA00022989"/>
    </source>
</evidence>
<evidence type="ECO:0000256" key="8">
    <source>
        <dbReference type="SAM" id="Phobius"/>
    </source>
</evidence>
<dbReference type="GO" id="GO:0005886">
    <property type="term" value="C:plasma membrane"/>
    <property type="evidence" value="ECO:0007669"/>
    <property type="project" value="UniProtKB-SubCell"/>
</dbReference>
<keyword evidence="3" id="KW-0813">Transport</keyword>
<keyword evidence="4" id="KW-1003">Cell membrane</keyword>
<dbReference type="STRING" id="679197.HMPREF9336_02343"/>
<reference evidence="9 10" key="1">
    <citation type="journal article" date="2011" name="Stand. Genomic Sci.">
        <title>High quality draft genome sequence of Segniliparus rugosus CDC 945(T)= (ATCC BAA-974(T)).</title>
        <authorList>
            <person name="Earl A.M."/>
            <person name="Desjardins C.A."/>
            <person name="Fitzgerald M.G."/>
            <person name="Arachchi H.M."/>
            <person name="Zeng Q."/>
            <person name="Mehta T."/>
            <person name="Griggs A."/>
            <person name="Birren B.W."/>
            <person name="Toney N.C."/>
            <person name="Carr J."/>
            <person name="Posey J."/>
            <person name="Butler W.R."/>
        </authorList>
    </citation>
    <scope>NUCLEOTIDE SEQUENCE [LARGE SCALE GENOMIC DNA]</scope>
    <source>
        <strain evidence="10">ATCC BAA-974 / DSM 45345 / CCUG 50838 / CIP 108380 / JCM 13579 / CDC 945</strain>
    </source>
</reference>
<comment type="caution">
    <text evidence="9">The sequence shown here is derived from an EMBL/GenBank/DDBJ whole genome shotgun (WGS) entry which is preliminary data.</text>
</comment>
<evidence type="ECO:0000256" key="1">
    <source>
        <dbReference type="ARBA" id="ARBA00004651"/>
    </source>
</evidence>
<dbReference type="Proteomes" id="UP000004816">
    <property type="component" value="Unassembled WGS sequence"/>
</dbReference>
<evidence type="ECO:0000313" key="9">
    <source>
        <dbReference type="EMBL" id="EFV12856.1"/>
    </source>
</evidence>
<sequence>MVLSDLFQQLVELKHWLDSSAFRVFGDQPTSWAEVIGFVLGVASTGYAAVESPWCWPYSIANNVVWIPLFFTAHLYADMSLQIGYAVLGAIGLWHWIKGDSARKTDHPVTRTPQWEWHLQALALAFGTWWLWAVLVRLHDSAPFLDAFTSVFSIIAMWAQVRKYIETWPLWVAVDFVYIPLYIYKGLHLTAMLTVVFLVFAIWGWLVWQRSLRRSRLALAAPAFA</sequence>
<dbReference type="AlphaFoldDB" id="E5XS71"/>
<dbReference type="PANTHER" id="PTHR36122">
    <property type="entry name" value="NICOTINAMIDE RIBOSIDE TRANSPORTER PNUC"/>
    <property type="match status" value="1"/>
</dbReference>
<feature type="transmembrane region" description="Helical" evidence="8">
    <location>
        <begin position="117"/>
        <end position="136"/>
    </location>
</feature>
<dbReference type="eggNOG" id="COG3201">
    <property type="taxonomic scope" value="Bacteria"/>
</dbReference>
<dbReference type="GO" id="GO:0034257">
    <property type="term" value="F:nicotinamide riboside transmembrane transporter activity"/>
    <property type="evidence" value="ECO:0007669"/>
    <property type="project" value="InterPro"/>
</dbReference>
<evidence type="ECO:0000256" key="3">
    <source>
        <dbReference type="ARBA" id="ARBA00022448"/>
    </source>
</evidence>
<dbReference type="HOGENOM" id="CLU_076589_2_0_11"/>
<evidence type="ECO:0000256" key="5">
    <source>
        <dbReference type="ARBA" id="ARBA00022692"/>
    </source>
</evidence>
<accession>E5XS71</accession>
<feature type="transmembrane region" description="Helical" evidence="8">
    <location>
        <begin position="80"/>
        <end position="97"/>
    </location>
</feature>
<evidence type="ECO:0000256" key="2">
    <source>
        <dbReference type="ARBA" id="ARBA00006669"/>
    </source>
</evidence>
<dbReference type="InterPro" id="IPR006419">
    <property type="entry name" value="NMN_transpt_PnuC"/>
</dbReference>
<keyword evidence="10" id="KW-1185">Reference proteome</keyword>
<protein>
    <submittedName>
        <fullName evidence="9">Nicotinamide mononucleotide transporter PnuC</fullName>
    </submittedName>
</protein>
<dbReference type="NCBIfam" id="TIGR01528">
    <property type="entry name" value="NMN_trans_PnuC"/>
    <property type="match status" value="1"/>
</dbReference>
<keyword evidence="7 8" id="KW-0472">Membrane</keyword>
<comment type="similarity">
    <text evidence="2">Belongs to the nicotinamide ribonucleoside (NR) uptake permease (TC 4.B.1) family.</text>
</comment>
<dbReference type="PANTHER" id="PTHR36122:SF2">
    <property type="entry name" value="NICOTINAMIDE RIBOSIDE TRANSPORTER PNUC"/>
    <property type="match status" value="1"/>
</dbReference>
<feature type="transmembrane region" description="Helical" evidence="8">
    <location>
        <begin position="181"/>
        <end position="208"/>
    </location>
</feature>
<evidence type="ECO:0000256" key="4">
    <source>
        <dbReference type="ARBA" id="ARBA00022475"/>
    </source>
</evidence>
<comment type="subcellular location">
    <subcellularLocation>
        <location evidence="1">Cell membrane</location>
        <topology evidence="1">Multi-pass membrane protein</topology>
    </subcellularLocation>
</comment>
<dbReference type="RefSeq" id="WP_007470598.1">
    <property type="nucleotide sequence ID" value="NZ_KI391953.1"/>
</dbReference>
<dbReference type="OrthoDB" id="9791248at2"/>
<dbReference type="EMBL" id="ACZI02000002">
    <property type="protein sequence ID" value="EFV12856.1"/>
    <property type="molecule type" value="Genomic_DNA"/>
</dbReference>
<organism evidence="9 10">
    <name type="scientific">Segniliparus rugosus (strain ATCC BAA-974 / DSM 45345 / CCUG 50838 / CIP 108380 / JCM 13579 / CDC 945)</name>
    <dbReference type="NCBI Taxonomy" id="679197"/>
    <lineage>
        <taxon>Bacteria</taxon>
        <taxon>Bacillati</taxon>
        <taxon>Actinomycetota</taxon>
        <taxon>Actinomycetes</taxon>
        <taxon>Mycobacteriales</taxon>
        <taxon>Segniliparaceae</taxon>
        <taxon>Segniliparus</taxon>
    </lineage>
</organism>
<proteinExistence type="inferred from homology"/>
<gene>
    <name evidence="9" type="ORF">HMPREF9336_02343</name>
</gene>
<keyword evidence="5 8" id="KW-0812">Transmembrane</keyword>